<comment type="caution">
    <text evidence="3">The sequence shown here is derived from an EMBL/GenBank/DDBJ whole genome shotgun (WGS) entry which is preliminary data.</text>
</comment>
<reference evidence="3" key="1">
    <citation type="journal article" date="2014" name="Front. Microbiol.">
        <title>High frequency of phylogenetically diverse reductive dehalogenase-homologous genes in deep subseafloor sedimentary metagenomes.</title>
        <authorList>
            <person name="Kawai M."/>
            <person name="Futagami T."/>
            <person name="Toyoda A."/>
            <person name="Takaki Y."/>
            <person name="Nishi S."/>
            <person name="Hori S."/>
            <person name="Arai W."/>
            <person name="Tsubouchi T."/>
            <person name="Morono Y."/>
            <person name="Uchiyama I."/>
            <person name="Ito T."/>
            <person name="Fujiyama A."/>
            <person name="Inagaki F."/>
            <person name="Takami H."/>
        </authorList>
    </citation>
    <scope>NUCLEOTIDE SEQUENCE</scope>
    <source>
        <strain evidence="3">Expedition CK06-06</strain>
    </source>
</reference>
<dbReference type="InterPro" id="IPR023210">
    <property type="entry name" value="NADP_OxRdtase_dom"/>
</dbReference>
<dbReference type="InterPro" id="IPR036812">
    <property type="entry name" value="NAD(P)_OxRdtase_dom_sf"/>
</dbReference>
<feature type="non-terminal residue" evidence="3">
    <location>
        <position position="268"/>
    </location>
</feature>
<sequence>RRNFLKSLGVAGLGSALAGVAGQSLAGETCSKEAAKESKCEKEKYPQMPRRKLGKTGIDVPSLSLGANRLDNQIILRNTLKWGVNYWDTANSYVGGNSELTIGQFFSKNPQERKSLFIVTKASSAKNVENIEKRLQTSLKRMNTDYIDLYFGVHGLKEPQQLTDELKQWVKNAKKRGLIRFFGFSTHSNMARNLAAAAELDWIDAIMTSYNFRLMQDDKIQAALDACYKAGIGLVAMKSLGLRTGHKIETEADKKVTGHFLQQGFTEV</sequence>
<name>X0UEH9_9ZZZZ</name>
<dbReference type="Gene3D" id="3.20.20.100">
    <property type="entry name" value="NADP-dependent oxidoreductase domain"/>
    <property type="match status" value="1"/>
</dbReference>
<dbReference type="PANTHER" id="PTHR43312">
    <property type="entry name" value="D-THREO-ALDOSE 1-DEHYDROGENASE"/>
    <property type="match status" value="1"/>
</dbReference>
<evidence type="ECO:0000313" key="3">
    <source>
        <dbReference type="EMBL" id="GAG03975.1"/>
    </source>
</evidence>
<protein>
    <recommendedName>
        <fullName evidence="2">NADP-dependent oxidoreductase domain-containing protein</fullName>
    </recommendedName>
</protein>
<dbReference type="AlphaFoldDB" id="X0UEH9"/>
<feature type="compositionally biased region" description="Basic and acidic residues" evidence="1">
    <location>
        <begin position="32"/>
        <end position="45"/>
    </location>
</feature>
<accession>X0UEH9</accession>
<dbReference type="InterPro" id="IPR053135">
    <property type="entry name" value="AKR2_Oxidoreductase"/>
</dbReference>
<organism evidence="3">
    <name type="scientific">marine sediment metagenome</name>
    <dbReference type="NCBI Taxonomy" id="412755"/>
    <lineage>
        <taxon>unclassified sequences</taxon>
        <taxon>metagenomes</taxon>
        <taxon>ecological metagenomes</taxon>
    </lineage>
</organism>
<dbReference type="Pfam" id="PF00248">
    <property type="entry name" value="Aldo_ket_red"/>
    <property type="match status" value="1"/>
</dbReference>
<dbReference type="SUPFAM" id="SSF51430">
    <property type="entry name" value="NAD(P)-linked oxidoreductase"/>
    <property type="match status" value="1"/>
</dbReference>
<dbReference type="EMBL" id="BARS01024104">
    <property type="protein sequence ID" value="GAG03975.1"/>
    <property type="molecule type" value="Genomic_DNA"/>
</dbReference>
<evidence type="ECO:0000256" key="1">
    <source>
        <dbReference type="SAM" id="MobiDB-lite"/>
    </source>
</evidence>
<feature type="region of interest" description="Disordered" evidence="1">
    <location>
        <begin position="32"/>
        <end position="53"/>
    </location>
</feature>
<dbReference type="PANTHER" id="PTHR43312:SF1">
    <property type="entry name" value="NADP-DEPENDENT OXIDOREDUCTASE DOMAIN-CONTAINING PROTEIN"/>
    <property type="match status" value="1"/>
</dbReference>
<proteinExistence type="predicted"/>
<gene>
    <name evidence="3" type="ORF">S01H1_38297</name>
</gene>
<feature type="non-terminal residue" evidence="3">
    <location>
        <position position="1"/>
    </location>
</feature>
<feature type="domain" description="NADP-dependent oxidoreductase" evidence="2">
    <location>
        <begin position="73"/>
        <end position="244"/>
    </location>
</feature>
<evidence type="ECO:0000259" key="2">
    <source>
        <dbReference type="Pfam" id="PF00248"/>
    </source>
</evidence>